<dbReference type="Gene3D" id="3.40.50.300">
    <property type="entry name" value="P-loop containing nucleotide triphosphate hydrolases"/>
    <property type="match status" value="1"/>
</dbReference>
<protein>
    <recommendedName>
        <fullName evidence="1">Phage terminase large subunit N-terminal domain-containing protein</fullName>
    </recommendedName>
</protein>
<dbReference type="Proteomes" id="UP000479226">
    <property type="component" value="Unassembled WGS sequence"/>
</dbReference>
<reference evidence="2 3" key="1">
    <citation type="submission" date="2020-02" db="EMBL/GenBank/DDBJ databases">
        <title>Genome sequence of the type strain DSM 27180 of Arthrobacter silviterrae.</title>
        <authorList>
            <person name="Gao J."/>
            <person name="Sun J."/>
        </authorList>
    </citation>
    <scope>NUCLEOTIDE SEQUENCE [LARGE SCALE GENOMIC DNA]</scope>
    <source>
        <strain evidence="2 3">DSM 27180</strain>
    </source>
</reference>
<name>A0ABX0DGE5_9MICC</name>
<dbReference type="EMBL" id="JAAKZI010000030">
    <property type="protein sequence ID" value="NGN84831.1"/>
    <property type="molecule type" value="Genomic_DNA"/>
</dbReference>
<dbReference type="PANTHER" id="PTHR39184">
    <property type="match status" value="1"/>
</dbReference>
<organism evidence="2 3">
    <name type="scientific">Arthrobacter silviterrae</name>
    <dbReference type="NCBI Taxonomy" id="2026658"/>
    <lineage>
        <taxon>Bacteria</taxon>
        <taxon>Bacillati</taxon>
        <taxon>Actinomycetota</taxon>
        <taxon>Actinomycetes</taxon>
        <taxon>Micrococcales</taxon>
        <taxon>Micrococcaceae</taxon>
        <taxon>Arthrobacter</taxon>
    </lineage>
</organism>
<sequence>MLCTRELQNTIADSVHNLLSDIINNNGFTDYEITDMAIRNRLTCIEFIFKRLRHKSTEIKSMEGIDLFWIEEAQNISKSSPDVVIPTICEPGSQLIYTFNRMNDLVRSESPCDDS</sequence>
<evidence type="ECO:0000313" key="3">
    <source>
        <dbReference type="Proteomes" id="UP000479226"/>
    </source>
</evidence>
<dbReference type="InterPro" id="IPR027417">
    <property type="entry name" value="P-loop_NTPase"/>
</dbReference>
<dbReference type="RefSeq" id="WP_165183063.1">
    <property type="nucleotide sequence ID" value="NZ_JAUSVG010000001.1"/>
</dbReference>
<keyword evidence="3" id="KW-1185">Reference proteome</keyword>
<accession>A0ABX0DGE5</accession>
<dbReference type="Pfam" id="PF04466">
    <property type="entry name" value="Terminase_3"/>
    <property type="match status" value="1"/>
</dbReference>
<comment type="caution">
    <text evidence="2">The sequence shown here is derived from an EMBL/GenBank/DDBJ whole genome shotgun (WGS) entry which is preliminary data.</text>
</comment>
<gene>
    <name evidence="2" type="ORF">G6N77_15395</name>
</gene>
<feature type="domain" description="Phage terminase large subunit N-terminal" evidence="1">
    <location>
        <begin position="2"/>
        <end position="103"/>
    </location>
</feature>
<proteinExistence type="predicted"/>
<evidence type="ECO:0000313" key="2">
    <source>
        <dbReference type="EMBL" id="NGN84831.1"/>
    </source>
</evidence>
<evidence type="ECO:0000259" key="1">
    <source>
        <dbReference type="Pfam" id="PF04466"/>
    </source>
</evidence>
<dbReference type="InterPro" id="IPR052380">
    <property type="entry name" value="Viral_DNA_packaging_terminase"/>
</dbReference>
<dbReference type="InterPro" id="IPR035412">
    <property type="entry name" value="Terminase_L_N"/>
</dbReference>
<dbReference type="PANTHER" id="PTHR39184:SF1">
    <property type="entry name" value="PBSX PHAGE TERMINASE LARGE SUBUNIT"/>
    <property type="match status" value="1"/>
</dbReference>